<comment type="caution">
    <text evidence="1">The sequence shown here is derived from an EMBL/GenBank/DDBJ whole genome shotgun (WGS) entry which is preliminary data.</text>
</comment>
<gene>
    <name evidence="1" type="ORF">G6N74_28140</name>
</gene>
<dbReference type="RefSeq" id="WP_165121307.1">
    <property type="nucleotide sequence ID" value="NZ_JAAKZG010000022.1"/>
</dbReference>
<dbReference type="EMBL" id="JAAKZG010000022">
    <property type="protein sequence ID" value="NGN44933.1"/>
    <property type="molecule type" value="Genomic_DNA"/>
</dbReference>
<accession>A0A7C9REV7</accession>
<proteinExistence type="predicted"/>
<name>A0A7C9REV7_9HYPH</name>
<evidence type="ECO:0000313" key="1">
    <source>
        <dbReference type="EMBL" id="NGN44933.1"/>
    </source>
</evidence>
<dbReference type="Proteomes" id="UP000481252">
    <property type="component" value="Unassembled WGS sequence"/>
</dbReference>
<sequence length="88" mass="9838">MNSSHAFQTGIFYPAQLGVLNRVVAKLCRWYGFEAEGSDADVLSRRAVSLHSSGITNEEALFRKLRRMPLAKHAGHTRNVFDFGRLGC</sequence>
<dbReference type="AlphaFoldDB" id="A0A7C9REV7"/>
<reference evidence="1 2" key="1">
    <citation type="submission" date="2020-02" db="EMBL/GenBank/DDBJ databases">
        <title>Genome sequence of the type strain CGMCC 1.15528 of Mesorhizobium zhangyense.</title>
        <authorList>
            <person name="Gao J."/>
            <person name="Sun J."/>
        </authorList>
    </citation>
    <scope>NUCLEOTIDE SEQUENCE [LARGE SCALE GENOMIC DNA]</scope>
    <source>
        <strain evidence="1 2">CGMCC 1.15528</strain>
    </source>
</reference>
<protein>
    <submittedName>
        <fullName evidence="1">Uncharacterized protein</fullName>
    </submittedName>
</protein>
<keyword evidence="2" id="KW-1185">Reference proteome</keyword>
<organism evidence="1 2">
    <name type="scientific">Mesorhizobium zhangyense</name>
    <dbReference type="NCBI Taxonomy" id="1776730"/>
    <lineage>
        <taxon>Bacteria</taxon>
        <taxon>Pseudomonadati</taxon>
        <taxon>Pseudomonadota</taxon>
        <taxon>Alphaproteobacteria</taxon>
        <taxon>Hyphomicrobiales</taxon>
        <taxon>Phyllobacteriaceae</taxon>
        <taxon>Mesorhizobium</taxon>
    </lineage>
</organism>
<evidence type="ECO:0000313" key="2">
    <source>
        <dbReference type="Proteomes" id="UP000481252"/>
    </source>
</evidence>